<feature type="transmembrane region" description="Helical" evidence="2">
    <location>
        <begin position="57"/>
        <end position="84"/>
    </location>
</feature>
<dbReference type="Proteomes" id="UP000008370">
    <property type="component" value="Unassembled WGS sequence"/>
</dbReference>
<dbReference type="HOGENOM" id="CLU_053360_0_0_1"/>
<dbReference type="AlphaFoldDB" id="K5WAZ4"/>
<dbReference type="EMBL" id="JH930471">
    <property type="protein sequence ID" value="EKM56360.1"/>
    <property type="molecule type" value="Genomic_DNA"/>
</dbReference>
<dbReference type="InParanoid" id="K5WAZ4"/>
<name>K5WAZ4_PHACS</name>
<keyword evidence="2" id="KW-1133">Transmembrane helix</keyword>
<feature type="compositionally biased region" description="Basic and acidic residues" evidence="1">
    <location>
        <begin position="242"/>
        <end position="255"/>
    </location>
</feature>
<evidence type="ECO:0000313" key="3">
    <source>
        <dbReference type="EMBL" id="EKM56360.1"/>
    </source>
</evidence>
<reference evidence="3 4" key="1">
    <citation type="journal article" date="2012" name="BMC Genomics">
        <title>Comparative genomics of the white-rot fungi, Phanerochaete carnosa and P. chrysosporium, to elucidate the genetic basis of the distinct wood types they colonize.</title>
        <authorList>
            <person name="Suzuki H."/>
            <person name="MacDonald J."/>
            <person name="Syed K."/>
            <person name="Salamov A."/>
            <person name="Hori C."/>
            <person name="Aerts A."/>
            <person name="Henrissat B."/>
            <person name="Wiebenga A."/>
            <person name="vanKuyk P.A."/>
            <person name="Barry K."/>
            <person name="Lindquist E."/>
            <person name="LaButti K."/>
            <person name="Lapidus A."/>
            <person name="Lucas S."/>
            <person name="Coutinho P."/>
            <person name="Gong Y."/>
            <person name="Samejima M."/>
            <person name="Mahadevan R."/>
            <person name="Abou-Zaid M."/>
            <person name="de Vries R.P."/>
            <person name="Igarashi K."/>
            <person name="Yadav J.S."/>
            <person name="Grigoriev I.V."/>
            <person name="Master E.R."/>
        </authorList>
    </citation>
    <scope>NUCLEOTIDE SEQUENCE [LARGE SCALE GENOMIC DNA]</scope>
    <source>
        <strain evidence="3 4">HHB-10118-sp</strain>
    </source>
</reference>
<gene>
    <name evidence="3" type="ORF">PHACADRAFT_207614</name>
</gene>
<accession>K5WAZ4</accession>
<keyword evidence="4" id="KW-1185">Reference proteome</keyword>
<proteinExistence type="predicted"/>
<dbReference type="KEGG" id="pco:PHACADRAFT_207614"/>
<dbReference type="OrthoDB" id="2756573at2759"/>
<dbReference type="GeneID" id="18912641"/>
<evidence type="ECO:0000256" key="1">
    <source>
        <dbReference type="SAM" id="MobiDB-lite"/>
    </source>
</evidence>
<feature type="region of interest" description="Disordered" evidence="1">
    <location>
        <begin position="242"/>
        <end position="300"/>
    </location>
</feature>
<feature type="transmembrane region" description="Helical" evidence="2">
    <location>
        <begin position="16"/>
        <end position="45"/>
    </location>
</feature>
<keyword evidence="2" id="KW-0472">Membrane</keyword>
<dbReference type="RefSeq" id="XP_007394211.1">
    <property type="nucleotide sequence ID" value="XM_007394149.1"/>
</dbReference>
<evidence type="ECO:0000313" key="4">
    <source>
        <dbReference type="Proteomes" id="UP000008370"/>
    </source>
</evidence>
<keyword evidence="2" id="KW-0812">Transmembrane</keyword>
<feature type="compositionally biased region" description="Basic and acidic residues" evidence="1">
    <location>
        <begin position="278"/>
        <end position="287"/>
    </location>
</feature>
<protein>
    <submittedName>
        <fullName evidence="3">Uncharacterized protein</fullName>
    </submittedName>
</protein>
<evidence type="ECO:0000256" key="2">
    <source>
        <dbReference type="SAM" id="Phobius"/>
    </source>
</evidence>
<sequence length="300" mass="32955">MAYASGSDVRDCTRGIIYVCAPLFIVNTLAFLALTAVIAVFSALRVYALWHGSRIQYIFPAIVLMLGLVPVGTNIFGWVHTVAAFLDNPPFTSCEFYINVPPKLNSDVIAADVLVLVLTWTKSFKQFQDMRRLKLGTSISAVLLRDGTVYFITLLATNTLQLLTYSSASFHGSFAEVFIQLMPAILVQRFMLNLRQLGHTSGEISSDPEPSSRLSMNFRVPSDFLGNIGEPLDYSQSEKIHEDGDITTEDQHEESTAETPCTDWDNFMEAGVAPASRSTEHAGDKDSTGSPSQDIALRGV</sequence>
<organism evidence="3 4">
    <name type="scientific">Phanerochaete carnosa (strain HHB-10118-sp)</name>
    <name type="common">White-rot fungus</name>
    <name type="synonym">Peniophora carnosa</name>
    <dbReference type="NCBI Taxonomy" id="650164"/>
    <lineage>
        <taxon>Eukaryota</taxon>
        <taxon>Fungi</taxon>
        <taxon>Dikarya</taxon>
        <taxon>Basidiomycota</taxon>
        <taxon>Agaricomycotina</taxon>
        <taxon>Agaricomycetes</taxon>
        <taxon>Polyporales</taxon>
        <taxon>Phanerochaetaceae</taxon>
        <taxon>Phanerochaete</taxon>
    </lineage>
</organism>